<organism evidence="1 2">
    <name type="scientific">Rhizopogon vesiculosus</name>
    <dbReference type="NCBI Taxonomy" id="180088"/>
    <lineage>
        <taxon>Eukaryota</taxon>
        <taxon>Fungi</taxon>
        <taxon>Dikarya</taxon>
        <taxon>Basidiomycota</taxon>
        <taxon>Agaricomycotina</taxon>
        <taxon>Agaricomycetes</taxon>
        <taxon>Agaricomycetidae</taxon>
        <taxon>Boletales</taxon>
        <taxon>Suillineae</taxon>
        <taxon>Rhizopogonaceae</taxon>
        <taxon>Rhizopogon</taxon>
    </lineage>
</organism>
<reference evidence="1 2" key="1">
    <citation type="submission" date="2016-03" db="EMBL/GenBank/DDBJ databases">
        <title>Comparative genomics of the ectomycorrhizal sister species Rhizopogon vinicolor and Rhizopogon vesiculosus (Basidiomycota: Boletales) reveals a divergence of the mating type B locus.</title>
        <authorList>
            <person name="Mujic A.B."/>
            <person name="Kuo A."/>
            <person name="Tritt A."/>
            <person name="Lipzen A."/>
            <person name="Chen C."/>
            <person name="Johnson J."/>
            <person name="Sharma A."/>
            <person name="Barry K."/>
            <person name="Grigoriev I.V."/>
            <person name="Spatafora J.W."/>
        </authorList>
    </citation>
    <scope>NUCLEOTIDE SEQUENCE [LARGE SCALE GENOMIC DNA]</scope>
    <source>
        <strain evidence="1 2">AM-OR11-056</strain>
    </source>
</reference>
<feature type="non-terminal residue" evidence="1">
    <location>
        <position position="1"/>
    </location>
</feature>
<dbReference type="AlphaFoldDB" id="A0A1J8QCH7"/>
<dbReference type="OrthoDB" id="2662268at2759"/>
<dbReference type="EMBL" id="LVVM01005922">
    <property type="protein sequence ID" value="OJA09460.1"/>
    <property type="molecule type" value="Genomic_DNA"/>
</dbReference>
<proteinExistence type="predicted"/>
<accession>A0A1J8QCH7</accession>
<keyword evidence="2" id="KW-1185">Reference proteome</keyword>
<name>A0A1J8QCH7_9AGAM</name>
<evidence type="ECO:0000313" key="2">
    <source>
        <dbReference type="Proteomes" id="UP000183567"/>
    </source>
</evidence>
<evidence type="ECO:0000313" key="1">
    <source>
        <dbReference type="EMBL" id="OJA09460.1"/>
    </source>
</evidence>
<dbReference type="Proteomes" id="UP000183567">
    <property type="component" value="Unassembled WGS sequence"/>
</dbReference>
<gene>
    <name evidence="1" type="ORF">AZE42_10789</name>
</gene>
<protein>
    <submittedName>
        <fullName evidence="1">Uncharacterized protein</fullName>
    </submittedName>
</protein>
<sequence>WPEYEHLDWPHPLDLYTPAGLLTRSQLAVQVAYAFAQFIAQQEVQGYPPAQHGATCCFDNGGISYNRLILSGLWYVCDDTWLPEVIVDFR</sequence>
<comment type="caution">
    <text evidence="1">The sequence shown here is derived from an EMBL/GenBank/DDBJ whole genome shotgun (WGS) entry which is preliminary data.</text>
</comment>